<dbReference type="GO" id="GO:0016787">
    <property type="term" value="F:hydrolase activity"/>
    <property type="evidence" value="ECO:0007669"/>
    <property type="project" value="InterPro"/>
</dbReference>
<dbReference type="Pfam" id="PF00149">
    <property type="entry name" value="Metallophos"/>
    <property type="match status" value="1"/>
</dbReference>
<dbReference type="Proteomes" id="UP000011885">
    <property type="component" value="Unassembled WGS sequence"/>
</dbReference>
<dbReference type="SUPFAM" id="SSF56300">
    <property type="entry name" value="Metallo-dependent phosphatases"/>
    <property type="match status" value="1"/>
</dbReference>
<comment type="caution">
    <text evidence="2">The sequence shown here is derived from an EMBL/GenBank/DDBJ whole genome shotgun (WGS) entry which is preliminary data.</text>
</comment>
<dbReference type="InterPro" id="IPR029052">
    <property type="entry name" value="Metallo-depent_PP-like"/>
</dbReference>
<organism evidence="2 3">
    <name type="scientific">Rhodopirellula sallentina SM41</name>
    <dbReference type="NCBI Taxonomy" id="1263870"/>
    <lineage>
        <taxon>Bacteria</taxon>
        <taxon>Pseudomonadati</taxon>
        <taxon>Planctomycetota</taxon>
        <taxon>Planctomycetia</taxon>
        <taxon>Pirellulales</taxon>
        <taxon>Pirellulaceae</taxon>
        <taxon>Rhodopirellula</taxon>
    </lineage>
</organism>
<protein>
    <submittedName>
        <fullName evidence="2">Metallophosphoesterase</fullName>
    </submittedName>
</protein>
<dbReference type="Gene3D" id="3.60.21.10">
    <property type="match status" value="1"/>
</dbReference>
<accession>M5TV73</accession>
<keyword evidence="3" id="KW-1185">Reference proteome</keyword>
<dbReference type="EMBL" id="ANOH01000398">
    <property type="protein sequence ID" value="EMI52944.1"/>
    <property type="molecule type" value="Genomic_DNA"/>
</dbReference>
<evidence type="ECO:0000313" key="2">
    <source>
        <dbReference type="EMBL" id="EMI52944.1"/>
    </source>
</evidence>
<evidence type="ECO:0000313" key="3">
    <source>
        <dbReference type="Proteomes" id="UP000011885"/>
    </source>
</evidence>
<dbReference type="RefSeq" id="WP_008686644.1">
    <property type="nucleotide sequence ID" value="NZ_ANOH01000398.1"/>
</dbReference>
<reference evidence="2 3" key="1">
    <citation type="journal article" date="2013" name="Mar. Genomics">
        <title>Expression of sulfatases in Rhodopirellula baltica and the diversity of sulfatases in the genus Rhodopirellula.</title>
        <authorList>
            <person name="Wegner C.E."/>
            <person name="Richter-Heitmann T."/>
            <person name="Klindworth A."/>
            <person name="Klockow C."/>
            <person name="Richter M."/>
            <person name="Achstetter T."/>
            <person name="Glockner F.O."/>
            <person name="Harder J."/>
        </authorList>
    </citation>
    <scope>NUCLEOTIDE SEQUENCE [LARGE SCALE GENOMIC DNA]</scope>
    <source>
        <strain evidence="2 3">SM41</strain>
    </source>
</reference>
<feature type="domain" description="Calcineurin-like phosphoesterase" evidence="1">
    <location>
        <begin position="8"/>
        <end position="204"/>
    </location>
</feature>
<sequence>MNEKSGLLFIGDPHLEARVPGFRKDDYPQVALAKFAWCLRYAREQNLQPILLGDLFHLPQDNPNWLLSQIIETISDFYGPGLPAIHGNHDVRENTRKPNDSVSILFAGGHLRLLSQDDPWVGTVDGRRVIVGGTVWGEKLPKEFAGSTASPGDGELFQTQGDDADLVAWITHHDILIPGYEEAGRIRPKEIPGIDLIVNGHVHRRLEPVRKDGTNWITAGNITRRARSDASRAHVPAVVCVVPPANTSVVADEAIEAFDFQSQSDVPWSIRWVRVPHEPFDEVFHPELIGDESEEDAADGSAFIADLRELTQRKTDSGAGLMTYLEQNVSQFDKAIADEIMRLAAEVTQSTQ</sequence>
<dbReference type="InterPro" id="IPR004843">
    <property type="entry name" value="Calcineurin-like_PHP"/>
</dbReference>
<dbReference type="AlphaFoldDB" id="M5TV73"/>
<evidence type="ECO:0000259" key="1">
    <source>
        <dbReference type="Pfam" id="PF00149"/>
    </source>
</evidence>
<proteinExistence type="predicted"/>
<dbReference type="OrthoDB" id="5448289at2"/>
<name>M5TV73_9BACT</name>
<gene>
    <name evidence="2" type="ORF">RSSM_05613</name>
</gene>
<dbReference type="PATRIC" id="fig|1263870.3.peg.5943"/>